<reference evidence="3 4" key="1">
    <citation type="submission" date="2023-07" db="EMBL/GenBank/DDBJ databases">
        <title>Sorghum-associated microbial communities from plants grown in Nebraska, USA.</title>
        <authorList>
            <person name="Schachtman D."/>
        </authorList>
    </citation>
    <scope>NUCLEOTIDE SEQUENCE [LARGE SCALE GENOMIC DNA]</scope>
    <source>
        <strain evidence="3 4">CC482</strain>
    </source>
</reference>
<name>A0ABT9TXZ0_PAEHA</name>
<organism evidence="3 4">
    <name type="scientific">Paenibacillus harenae</name>
    <dbReference type="NCBI Taxonomy" id="306543"/>
    <lineage>
        <taxon>Bacteria</taxon>
        <taxon>Bacillati</taxon>
        <taxon>Bacillota</taxon>
        <taxon>Bacilli</taxon>
        <taxon>Bacillales</taxon>
        <taxon>Paenibacillaceae</taxon>
        <taxon>Paenibacillus</taxon>
    </lineage>
</organism>
<protein>
    <submittedName>
        <fullName evidence="3">Uncharacterized protein</fullName>
    </submittedName>
</protein>
<dbReference type="RefSeq" id="WP_307202857.1">
    <property type="nucleotide sequence ID" value="NZ_JAUSSU010000003.1"/>
</dbReference>
<feature type="signal peptide" evidence="2">
    <location>
        <begin position="1"/>
        <end position="25"/>
    </location>
</feature>
<dbReference type="EMBL" id="JAUSSU010000003">
    <property type="protein sequence ID" value="MDQ0112206.1"/>
    <property type="molecule type" value="Genomic_DNA"/>
</dbReference>
<dbReference type="Proteomes" id="UP001229346">
    <property type="component" value="Unassembled WGS sequence"/>
</dbReference>
<gene>
    <name evidence="3" type="ORF">J2T15_001641</name>
</gene>
<keyword evidence="4" id="KW-1185">Reference proteome</keyword>
<accession>A0ABT9TXZ0</accession>
<evidence type="ECO:0000313" key="3">
    <source>
        <dbReference type="EMBL" id="MDQ0112206.1"/>
    </source>
</evidence>
<evidence type="ECO:0000313" key="4">
    <source>
        <dbReference type="Proteomes" id="UP001229346"/>
    </source>
</evidence>
<feature type="region of interest" description="Disordered" evidence="1">
    <location>
        <begin position="28"/>
        <end position="63"/>
    </location>
</feature>
<sequence>MKRRLASIMSAVIIGCLLISQGTNFAEPASEEVSDSEAEATAVSESAPGDKPEAASADPSKTASIAEGMEQAAENEFLILYVNSATTEIAVQDKRSGAIWYSNPQDRADDSVATGYNKEKLNVQVEISYLDNAGNSLKYDNYTHSVQNGQFVIEKVKGGLNIFYTLGEVKSDIDAIPKYISEERFQSLILDKIEDDGDKREVEKRFKHNAEEKRYERRDSSLKGVGLKKVTDVFAKIGYDEEQIAIDNAASGEAAAGELSVKLPLQYRLDGDGLKVTVDAEGAEYPDSMKIERLSLLPFFGASGVKDEGYTLVPDGSGSLIHFNNEKTYAAPYRVDLYGTDAAIYQPIKIQNDEAARLPVFGMKYEDRAFVGIIEEGDAVAAVEADVSGRLNVYNTVSPSFTLRHLAEVTLTNGWRSSTVKKFQAEPFGGDITVRYGFLGAEDASYSGMAAHYRDYLIKQAGLTRLTDEEGVPFYAEFIGGIPKKKFFLGIPYNSYEPLTTFNEAESVLGEMLDMGIGNIKLRYTGWFNGGINHDLPKSITVDKKLGGSKGLKGLKAYTDENRISLFPDATFLEATRNADDFKKSKQASRFITGKLAKVYPYYAADFGENDYLDPGYAISPKVLPNMVDGFMDDYEKLGLAGLSLRDMGNKLNSDYNRSNVIDREEAKGIVNEQLKRISGSAMEILVEGGNAYAAAYARHIVDAPMTSSEFIITDETVPFFQLVFHGYVHYAGKAWNMADEQDSTHNFLKALETGSALNYTWFNADSSAIKMTEFADLYSADYRLWIDDAAQRYRELNDVLHDVQSQTIVDHRMLAKGVYQTTFEQGKTIIVNYNDTESNVDGITVGAKDYLVGGETGQ</sequence>
<keyword evidence="2" id="KW-0732">Signal</keyword>
<dbReference type="PROSITE" id="PS51257">
    <property type="entry name" value="PROKAR_LIPOPROTEIN"/>
    <property type="match status" value="1"/>
</dbReference>
<evidence type="ECO:0000256" key="1">
    <source>
        <dbReference type="SAM" id="MobiDB-lite"/>
    </source>
</evidence>
<evidence type="ECO:0000256" key="2">
    <source>
        <dbReference type="SAM" id="SignalP"/>
    </source>
</evidence>
<dbReference type="Pfam" id="PF18952">
    <property type="entry name" value="DUF5696"/>
    <property type="match status" value="1"/>
</dbReference>
<comment type="caution">
    <text evidence="3">The sequence shown here is derived from an EMBL/GenBank/DDBJ whole genome shotgun (WGS) entry which is preliminary data.</text>
</comment>
<feature type="chain" id="PRO_5045645332" evidence="2">
    <location>
        <begin position="26"/>
        <end position="859"/>
    </location>
</feature>
<dbReference type="InterPro" id="IPR043751">
    <property type="entry name" value="DUF5696"/>
</dbReference>
<feature type="compositionally biased region" description="Acidic residues" evidence="1">
    <location>
        <begin position="29"/>
        <end position="38"/>
    </location>
</feature>
<proteinExistence type="predicted"/>